<dbReference type="EMBL" id="JBBNAE010000006">
    <property type="protein sequence ID" value="KAK9115786.1"/>
    <property type="molecule type" value="Genomic_DNA"/>
</dbReference>
<gene>
    <name evidence="1" type="ORF">Sjap_014733</name>
</gene>
<name>A0AAP0IJC3_9MAGN</name>
<reference evidence="1 2" key="1">
    <citation type="submission" date="2024-01" db="EMBL/GenBank/DDBJ databases">
        <title>Genome assemblies of Stephania.</title>
        <authorList>
            <person name="Yang L."/>
        </authorList>
    </citation>
    <scope>NUCLEOTIDE SEQUENCE [LARGE SCALE GENOMIC DNA]</scope>
    <source>
        <strain evidence="1">QJT</strain>
        <tissue evidence="1">Leaf</tissue>
    </source>
</reference>
<evidence type="ECO:0000313" key="2">
    <source>
        <dbReference type="Proteomes" id="UP001417504"/>
    </source>
</evidence>
<sequence>MIMLLCNGCHKIIWVFNRRMLEELENILGLSNYDVEAVVNAFLSTLEKKKGRRKLGQL</sequence>
<dbReference type="AlphaFoldDB" id="A0AAP0IJC3"/>
<dbReference type="Proteomes" id="UP001417504">
    <property type="component" value="Unassembled WGS sequence"/>
</dbReference>
<proteinExistence type="predicted"/>
<organism evidence="1 2">
    <name type="scientific">Stephania japonica</name>
    <dbReference type="NCBI Taxonomy" id="461633"/>
    <lineage>
        <taxon>Eukaryota</taxon>
        <taxon>Viridiplantae</taxon>
        <taxon>Streptophyta</taxon>
        <taxon>Embryophyta</taxon>
        <taxon>Tracheophyta</taxon>
        <taxon>Spermatophyta</taxon>
        <taxon>Magnoliopsida</taxon>
        <taxon>Ranunculales</taxon>
        <taxon>Menispermaceae</taxon>
        <taxon>Menispermoideae</taxon>
        <taxon>Cissampelideae</taxon>
        <taxon>Stephania</taxon>
    </lineage>
</organism>
<comment type="caution">
    <text evidence="1">The sequence shown here is derived from an EMBL/GenBank/DDBJ whole genome shotgun (WGS) entry which is preliminary data.</text>
</comment>
<protein>
    <submittedName>
        <fullName evidence="1">Uncharacterized protein</fullName>
    </submittedName>
</protein>
<accession>A0AAP0IJC3</accession>
<evidence type="ECO:0000313" key="1">
    <source>
        <dbReference type="EMBL" id="KAK9115786.1"/>
    </source>
</evidence>
<keyword evidence="2" id="KW-1185">Reference proteome</keyword>